<dbReference type="PANTHER" id="PTHR45586:SF1">
    <property type="entry name" value="LIPOPOLYSACCHARIDE ASSEMBLY PROTEIN B"/>
    <property type="match status" value="1"/>
</dbReference>
<dbReference type="SUPFAM" id="SSF48452">
    <property type="entry name" value="TPR-like"/>
    <property type="match status" value="2"/>
</dbReference>
<gene>
    <name evidence="4" type="ORF">HUK45_04440</name>
</gene>
<organism evidence="4 5">
    <name type="scientific">Limosilactobacillus urinaemulieris</name>
    <dbReference type="NCBI Taxonomy" id="2742600"/>
    <lineage>
        <taxon>Bacteria</taxon>
        <taxon>Bacillati</taxon>
        <taxon>Bacillota</taxon>
        <taxon>Bacilli</taxon>
        <taxon>Lactobacillales</taxon>
        <taxon>Lactobacillaceae</taxon>
        <taxon>Limosilactobacillus</taxon>
    </lineage>
</organism>
<accession>A0ABR8ZJL9</accession>
<comment type="caution">
    <text evidence="4">The sequence shown here is derived from an EMBL/GenBank/DDBJ whole genome shotgun (WGS) entry which is preliminary data.</text>
</comment>
<dbReference type="PROSITE" id="PS50005">
    <property type="entry name" value="TPR"/>
    <property type="match status" value="1"/>
</dbReference>
<dbReference type="InterPro" id="IPR019734">
    <property type="entry name" value="TPR_rpt"/>
</dbReference>
<evidence type="ECO:0000313" key="5">
    <source>
        <dbReference type="Proteomes" id="UP000645007"/>
    </source>
</evidence>
<evidence type="ECO:0000313" key="4">
    <source>
        <dbReference type="EMBL" id="MBD8085500.1"/>
    </source>
</evidence>
<dbReference type="Pfam" id="PF14559">
    <property type="entry name" value="TPR_19"/>
    <property type="match status" value="1"/>
</dbReference>
<proteinExistence type="predicted"/>
<dbReference type="Pfam" id="PF13181">
    <property type="entry name" value="TPR_8"/>
    <property type="match status" value="1"/>
</dbReference>
<dbReference type="Gene3D" id="1.25.40.10">
    <property type="entry name" value="Tetratricopeptide repeat domain"/>
    <property type="match status" value="3"/>
</dbReference>
<dbReference type="InterPro" id="IPR051012">
    <property type="entry name" value="CellSynth/LPSAsmb/PSIAsmb"/>
</dbReference>
<dbReference type="EMBL" id="JABUXR010000006">
    <property type="protein sequence ID" value="MBD8085500.1"/>
    <property type="molecule type" value="Genomic_DNA"/>
</dbReference>
<protein>
    <submittedName>
        <fullName evidence="4">Tetratricopeptide repeat protein</fullName>
    </submittedName>
</protein>
<dbReference type="PANTHER" id="PTHR45586">
    <property type="entry name" value="TPR REPEAT-CONTAINING PROTEIN PA4667"/>
    <property type="match status" value="1"/>
</dbReference>
<sequence>MTYSEKMLEQIQAGQMSAAQQSFTEALAKDSDDMVFSLAEELYGMGFLHQARQAYLHLLAKYPNEDELRVNLAEIAVSEGHNDEALAYLAQVQSDSDAYLQSLLVAADLYQTENEYEVTEEKLKAAYRIASDEPAVQFALGEFYFMTSRFDEAIQYYFELIRNGYTEFAKVNIAGRLGICYAQSGQFKQALGYLNQVSPEYRTSDIRFQTGLTELELGKTTDAIKTFNDLIKDDSQYASVYPELAKAYVKENKYQQALKTLQEGLAVDQYNARLYAQAADVTSHLGNNKLMDEYLKKAHELDPDNLTITLEYSNFLLHTHNDEANVKLLEPLIEEDEVDPQIYWNLACSYQRLEKFDLASKYYREAAVTYSENPTFLKELVNFYREAGDTEQMVEELKHYLKLVPTDDEMQELLEQYEEDY</sequence>
<keyword evidence="2 3" id="KW-0802">TPR repeat</keyword>
<dbReference type="InterPro" id="IPR011990">
    <property type="entry name" value="TPR-like_helical_dom_sf"/>
</dbReference>
<feature type="repeat" description="TPR" evidence="3">
    <location>
        <begin position="238"/>
        <end position="271"/>
    </location>
</feature>
<dbReference type="Pfam" id="PF13432">
    <property type="entry name" value="TPR_16"/>
    <property type="match status" value="2"/>
</dbReference>
<evidence type="ECO:0000256" key="2">
    <source>
        <dbReference type="ARBA" id="ARBA00022803"/>
    </source>
</evidence>
<name>A0ABR8ZJL9_9LACO</name>
<keyword evidence="5" id="KW-1185">Reference proteome</keyword>
<keyword evidence="1" id="KW-0677">Repeat</keyword>
<reference evidence="4 5" key="1">
    <citation type="submission" date="2020-06" db="EMBL/GenBank/DDBJ databases">
        <title>Limosilactobacillus sp. nov.</title>
        <authorList>
            <person name="Ksiezarek M."/>
            <person name="Goncalves Ribeiro T."/>
            <person name="Rocha J."/>
            <person name="Grosso F."/>
            <person name="Peixe L."/>
        </authorList>
    </citation>
    <scope>NUCLEOTIDE SEQUENCE [LARGE SCALE GENOMIC DNA]</scope>
    <source>
        <strain evidence="5">c9Ua_26_M</strain>
    </source>
</reference>
<dbReference type="SMART" id="SM00028">
    <property type="entry name" value="TPR"/>
    <property type="match status" value="5"/>
</dbReference>
<evidence type="ECO:0000256" key="1">
    <source>
        <dbReference type="ARBA" id="ARBA00022737"/>
    </source>
</evidence>
<evidence type="ECO:0000256" key="3">
    <source>
        <dbReference type="PROSITE-ProRule" id="PRU00339"/>
    </source>
</evidence>
<dbReference type="RefSeq" id="WP_191911266.1">
    <property type="nucleotide sequence ID" value="NZ_JABUXR010000006.1"/>
</dbReference>
<dbReference type="Proteomes" id="UP000645007">
    <property type="component" value="Unassembled WGS sequence"/>
</dbReference>